<dbReference type="GO" id="GO:0032040">
    <property type="term" value="C:small-subunit processome"/>
    <property type="evidence" value="ECO:0007669"/>
    <property type="project" value="TreeGrafter"/>
</dbReference>
<feature type="compositionally biased region" description="Acidic residues" evidence="5">
    <location>
        <begin position="135"/>
        <end position="155"/>
    </location>
</feature>
<reference evidence="7 8" key="1">
    <citation type="journal article" date="2018" name="Mol. Biol. Evol.">
        <title>Broad Genomic Sampling Reveals a Smut Pathogenic Ancestry of the Fungal Clade Ustilaginomycotina.</title>
        <authorList>
            <person name="Kijpornyongpan T."/>
            <person name="Mondo S.J."/>
            <person name="Barry K."/>
            <person name="Sandor L."/>
            <person name="Lee J."/>
            <person name="Lipzen A."/>
            <person name="Pangilinan J."/>
            <person name="LaButti K."/>
            <person name="Hainaut M."/>
            <person name="Henrissat B."/>
            <person name="Grigoriev I.V."/>
            <person name="Spatafora J.W."/>
            <person name="Aime M.C."/>
        </authorList>
    </citation>
    <scope>NUCLEOTIDE SEQUENCE [LARGE SCALE GENOMIC DNA]</scope>
    <source>
        <strain evidence="7 8">MCA 4186</strain>
    </source>
</reference>
<feature type="compositionally biased region" description="Basic residues" evidence="5">
    <location>
        <begin position="686"/>
        <end position="703"/>
    </location>
</feature>
<evidence type="ECO:0000256" key="1">
    <source>
        <dbReference type="ARBA" id="ARBA00004123"/>
    </source>
</evidence>
<sequence length="746" mass="80724">MARGARGGKRQSGPRVRDDGAATRALSRKARPTSDHLAHWETAADIPDDAEDRFHSQRDKILLDGTGSDSDDEEDQAAGTFSRGRQVLGIDVDDEPEEDDEEKEEDDESEDDEMDSAPVPQRSAASKAAAAAEAPSDDDDEEEDSDASIDPEDEVGGWGPHKRAYYNANNLDAIGSDEEMTEEERREMEVREARKLQAKLRQEMDDDDFGLAEAEMDLANEGTLSGSGKAARERRRAELDGGVASGSSAVQASSELPKAPLERAKLLAQVQRTTPETIALAGDFADVVDELNEVTASLKQAAIDTPGHDRLGLMHIHHQTLVTYVTTLTFYFHLRSLPEYVSDPTRLSEHPVVQRLVKLKSGLATLEDLGCSALEPAGEADEEGELNSEEERWLLGDPNRLGADSDGDSESLGSLESDELDGLLADEKENVAIAPRQPKNSKASSATAAPKQGKEKKAKKQPKAPKPVAPLASLASIGDDDAMGSLSASSSKRAKRSNGKAQYSDELAESFGEPTALATSDAADKAARRKSLQFYTGQISAKEARRGDAARKSLGGDSDIPYRDRERSRMVVAQTAANRAAKASSREAADMELDGEAFGEEDLRDWRDVMGQDVAKGASAGDGGAGQDEDEDYYDLVASRQRQAKKAKKDEYEAARDEERFIADPTLDPGAHRGINRQIEKNRGLTPRRPKSVRNPRVKKRQKFDKAQKKLSSTRAVYKGGAAALEGGYGGEKSGISNVVKSRSFG</sequence>
<feature type="compositionally biased region" description="Basic and acidic residues" evidence="5">
    <location>
        <begin position="560"/>
        <end position="569"/>
    </location>
</feature>
<feature type="compositionally biased region" description="Acidic residues" evidence="5">
    <location>
        <begin position="590"/>
        <end position="602"/>
    </location>
</feature>
<dbReference type="AlphaFoldDB" id="A0A316Z3S5"/>
<proteinExistence type="inferred from homology"/>
<feature type="compositionally biased region" description="Acidic residues" evidence="5">
    <location>
        <begin position="91"/>
        <end position="115"/>
    </location>
</feature>
<evidence type="ECO:0000256" key="5">
    <source>
        <dbReference type="SAM" id="MobiDB-lite"/>
    </source>
</evidence>
<evidence type="ECO:0000256" key="4">
    <source>
        <dbReference type="ARBA" id="ARBA00023242"/>
    </source>
</evidence>
<dbReference type="Pfam" id="PF04000">
    <property type="entry name" value="Sas10_Utp3"/>
    <property type="match status" value="1"/>
</dbReference>
<feature type="domain" description="Sas10 C-terminal" evidence="6">
    <location>
        <begin position="672"/>
        <end position="744"/>
    </location>
</feature>
<dbReference type="InterPro" id="IPR007146">
    <property type="entry name" value="Sas10/Utp3/C1D"/>
</dbReference>
<protein>
    <recommendedName>
        <fullName evidence="6">Sas10 C-terminal domain-containing protein</fullName>
    </recommendedName>
</protein>
<feature type="compositionally biased region" description="Basic and acidic residues" evidence="5">
    <location>
        <begin position="648"/>
        <end position="662"/>
    </location>
</feature>
<feature type="region of interest" description="Disordered" evidence="5">
    <location>
        <begin position="644"/>
        <end position="712"/>
    </location>
</feature>
<feature type="region of interest" description="Disordered" evidence="5">
    <location>
        <begin position="727"/>
        <end position="746"/>
    </location>
</feature>
<evidence type="ECO:0000313" key="8">
    <source>
        <dbReference type="Proteomes" id="UP000245946"/>
    </source>
</evidence>
<evidence type="ECO:0000313" key="7">
    <source>
        <dbReference type="EMBL" id="PWN96249.1"/>
    </source>
</evidence>
<feature type="region of interest" description="Disordered" evidence="5">
    <location>
        <begin position="432"/>
        <end position="602"/>
    </location>
</feature>
<feature type="compositionally biased region" description="Basic and acidic residues" evidence="5">
    <location>
        <begin position="52"/>
        <end position="62"/>
    </location>
</feature>
<comment type="similarity">
    <text evidence="2">Belongs to the SAS10 family.</text>
</comment>
<dbReference type="EMBL" id="KZ819300">
    <property type="protein sequence ID" value="PWN96249.1"/>
    <property type="molecule type" value="Genomic_DNA"/>
</dbReference>
<name>A0A316Z3S5_9BASI</name>
<evidence type="ECO:0000259" key="6">
    <source>
        <dbReference type="Pfam" id="PF09368"/>
    </source>
</evidence>
<feature type="compositionally biased region" description="Low complexity" evidence="5">
    <location>
        <begin position="123"/>
        <end position="134"/>
    </location>
</feature>
<dbReference type="InterPro" id="IPR018972">
    <property type="entry name" value="Sas10_C_dom"/>
</dbReference>
<feature type="compositionally biased region" description="Basic and acidic residues" evidence="5">
    <location>
        <begin position="542"/>
        <end position="551"/>
    </location>
</feature>
<dbReference type="RefSeq" id="XP_025596528.1">
    <property type="nucleotide sequence ID" value="XM_025745923.1"/>
</dbReference>
<feature type="compositionally biased region" description="Basic residues" evidence="5">
    <location>
        <begin position="454"/>
        <end position="463"/>
    </location>
</feature>
<keyword evidence="3" id="KW-0597">Phosphoprotein</keyword>
<feature type="region of interest" description="Disordered" evidence="5">
    <location>
        <begin position="614"/>
        <end position="633"/>
    </location>
</feature>
<feature type="compositionally biased region" description="Low complexity" evidence="5">
    <location>
        <begin position="241"/>
        <end position="254"/>
    </location>
</feature>
<keyword evidence="4" id="KW-0539">Nucleus</keyword>
<accession>A0A316Z3S5</accession>
<dbReference type="PANTHER" id="PTHR13237:SF8">
    <property type="entry name" value="SOMETHING ABOUT SILENCING PROTEIN 10"/>
    <property type="match status" value="1"/>
</dbReference>
<comment type="subcellular location">
    <subcellularLocation>
        <location evidence="1">Nucleus</location>
    </subcellularLocation>
</comment>
<organism evidence="7 8">
    <name type="scientific">Tilletiopsis washingtonensis</name>
    <dbReference type="NCBI Taxonomy" id="58919"/>
    <lineage>
        <taxon>Eukaryota</taxon>
        <taxon>Fungi</taxon>
        <taxon>Dikarya</taxon>
        <taxon>Basidiomycota</taxon>
        <taxon>Ustilaginomycotina</taxon>
        <taxon>Exobasidiomycetes</taxon>
        <taxon>Entylomatales</taxon>
        <taxon>Entylomatales incertae sedis</taxon>
        <taxon>Tilletiopsis</taxon>
    </lineage>
</organism>
<dbReference type="STRING" id="58919.A0A316Z3S5"/>
<feature type="compositionally biased region" description="Polar residues" evidence="5">
    <location>
        <begin position="735"/>
        <end position="746"/>
    </location>
</feature>
<dbReference type="GO" id="GO:0000462">
    <property type="term" value="P:maturation of SSU-rRNA from tricistronic rRNA transcript (SSU-rRNA, 5.8S rRNA, LSU-rRNA)"/>
    <property type="evidence" value="ECO:0007669"/>
    <property type="project" value="TreeGrafter"/>
</dbReference>
<feature type="region of interest" description="Disordered" evidence="5">
    <location>
        <begin position="396"/>
        <end position="415"/>
    </location>
</feature>
<dbReference type="PANTHER" id="PTHR13237">
    <property type="entry name" value="SOMETHING ABOUT SILENCING PROTEIN 10-RELATED"/>
    <property type="match status" value="1"/>
</dbReference>
<feature type="region of interest" description="Disordered" evidence="5">
    <location>
        <begin position="220"/>
        <end position="256"/>
    </location>
</feature>
<feature type="compositionally biased region" description="Polar residues" evidence="5">
    <location>
        <begin position="438"/>
        <end position="447"/>
    </location>
</feature>
<gene>
    <name evidence="7" type="ORF">FA09DRAFT_96435</name>
</gene>
<dbReference type="Pfam" id="PF09368">
    <property type="entry name" value="Sas10"/>
    <property type="match status" value="1"/>
</dbReference>
<dbReference type="Proteomes" id="UP000245946">
    <property type="component" value="Unassembled WGS sequence"/>
</dbReference>
<evidence type="ECO:0000256" key="3">
    <source>
        <dbReference type="ARBA" id="ARBA00022553"/>
    </source>
</evidence>
<feature type="region of interest" description="Disordered" evidence="5">
    <location>
        <begin position="1"/>
        <end position="190"/>
    </location>
</feature>
<keyword evidence="8" id="KW-1185">Reference proteome</keyword>
<evidence type="ECO:0000256" key="2">
    <source>
        <dbReference type="ARBA" id="ARBA00010979"/>
    </source>
</evidence>
<dbReference type="OrthoDB" id="1924577at2759"/>
<dbReference type="GeneID" id="37273467"/>